<dbReference type="EMBL" id="LSFN01000007">
    <property type="protein sequence ID" value="OAB75587.1"/>
    <property type="molecule type" value="Genomic_DNA"/>
</dbReference>
<comment type="caution">
    <text evidence="2">The sequence shown here is derived from an EMBL/GenBank/DDBJ whole genome shotgun (WGS) entry which is preliminary data.</text>
</comment>
<keyword evidence="1" id="KW-0472">Membrane</keyword>
<feature type="transmembrane region" description="Helical" evidence="1">
    <location>
        <begin position="46"/>
        <end position="66"/>
    </location>
</feature>
<name>A0A167EIW0_9BACL</name>
<dbReference type="OrthoDB" id="2873256at2"/>
<dbReference type="RefSeq" id="WP_068656993.1">
    <property type="nucleotide sequence ID" value="NZ_CP017773.1"/>
</dbReference>
<sequence>MTRFYKWLLFISSYAPLYLLLAINNYDFKLIPVEYFKTVLGSEPMLYFWIVIVILFIISFVAVGYFRFISLNDSRGLIGLKPMNESVLSYLITYVIPLTAMNVSSTNSLVVNGLLFIIIGIVYVNSDLLYLNILLILFGYRVYNDASNNVIITNYSKDELTNFMNTGERVLCRKVVNGVYLMRRP</sequence>
<feature type="transmembrane region" description="Helical" evidence="1">
    <location>
        <begin position="110"/>
        <end position="138"/>
    </location>
</feature>
<accession>A0A167EIW0</accession>
<reference evidence="2 3" key="1">
    <citation type="submission" date="2016-02" db="EMBL/GenBank/DDBJ databases">
        <title>Paenibacillus sp. LPB0068, isolated from Crassostrea gigas.</title>
        <authorList>
            <person name="Shin S.-K."/>
            <person name="Yi H."/>
        </authorList>
    </citation>
    <scope>NUCLEOTIDE SEQUENCE [LARGE SCALE GENOMIC DNA]</scope>
    <source>
        <strain evidence="2 3">LPB0068</strain>
    </source>
</reference>
<keyword evidence="1" id="KW-0812">Transmembrane</keyword>
<feature type="transmembrane region" description="Helical" evidence="1">
    <location>
        <begin position="7"/>
        <end position="26"/>
    </location>
</feature>
<dbReference type="Proteomes" id="UP000077134">
    <property type="component" value="Unassembled WGS sequence"/>
</dbReference>
<dbReference type="KEGG" id="pcx:LPB68_21835"/>
<evidence type="ECO:0000313" key="2">
    <source>
        <dbReference type="EMBL" id="OAB75587.1"/>
    </source>
</evidence>
<evidence type="ECO:0000256" key="1">
    <source>
        <dbReference type="SAM" id="Phobius"/>
    </source>
</evidence>
<protein>
    <submittedName>
        <fullName evidence="2">Uncharacterized protein</fullName>
    </submittedName>
</protein>
<proteinExistence type="predicted"/>
<dbReference type="AlphaFoldDB" id="A0A167EIW0"/>
<gene>
    <name evidence="2" type="ORF">PNBC_08125</name>
</gene>
<organism evidence="2 3">
    <name type="scientific">Paenibacillus crassostreae</name>
    <dbReference type="NCBI Taxonomy" id="1763538"/>
    <lineage>
        <taxon>Bacteria</taxon>
        <taxon>Bacillati</taxon>
        <taxon>Bacillota</taxon>
        <taxon>Bacilli</taxon>
        <taxon>Bacillales</taxon>
        <taxon>Paenibacillaceae</taxon>
        <taxon>Paenibacillus</taxon>
    </lineage>
</organism>
<keyword evidence="3" id="KW-1185">Reference proteome</keyword>
<evidence type="ECO:0000313" key="3">
    <source>
        <dbReference type="Proteomes" id="UP000077134"/>
    </source>
</evidence>
<feature type="transmembrane region" description="Helical" evidence="1">
    <location>
        <begin position="87"/>
        <end position="104"/>
    </location>
</feature>
<keyword evidence="1" id="KW-1133">Transmembrane helix</keyword>